<protein>
    <recommendedName>
        <fullName evidence="3 17">Cytochrome c oxidase subunit 2</fullName>
    </recommendedName>
</protein>
<dbReference type="Gene3D" id="1.10.287.90">
    <property type="match status" value="1"/>
</dbReference>
<keyword evidence="14 17" id="KW-0496">Mitochondrion</keyword>
<evidence type="ECO:0000256" key="8">
    <source>
        <dbReference type="ARBA" id="ARBA00022792"/>
    </source>
</evidence>
<dbReference type="GO" id="GO:0004129">
    <property type="term" value="F:cytochrome-c oxidase activity"/>
    <property type="evidence" value="ECO:0007669"/>
    <property type="project" value="UniProtKB-EC"/>
</dbReference>
<dbReference type="NCBIfam" id="TIGR02866">
    <property type="entry name" value="CoxB"/>
    <property type="match status" value="1"/>
</dbReference>
<dbReference type="InterPro" id="IPR045187">
    <property type="entry name" value="CcO_II"/>
</dbReference>
<keyword evidence="12 18" id="KW-1133">Transmembrane helix</keyword>
<dbReference type="Pfam" id="PF00116">
    <property type="entry name" value="COX2"/>
    <property type="match status" value="1"/>
</dbReference>
<dbReference type="PANTHER" id="PTHR22888">
    <property type="entry name" value="CYTOCHROME C OXIDASE, SUBUNIT II"/>
    <property type="match status" value="1"/>
</dbReference>
<evidence type="ECO:0000313" key="21">
    <source>
        <dbReference type="EMBL" id="QIZ12651.1"/>
    </source>
</evidence>
<dbReference type="GO" id="GO:0016491">
    <property type="term" value="F:oxidoreductase activity"/>
    <property type="evidence" value="ECO:0007669"/>
    <property type="project" value="InterPro"/>
</dbReference>
<evidence type="ECO:0000256" key="4">
    <source>
        <dbReference type="ARBA" id="ARBA00022448"/>
    </source>
</evidence>
<evidence type="ECO:0000256" key="18">
    <source>
        <dbReference type="SAM" id="Phobius"/>
    </source>
</evidence>
<keyword evidence="11 17" id="KW-0249">Electron transport</keyword>
<dbReference type="Pfam" id="PF02790">
    <property type="entry name" value="COX2_TM"/>
    <property type="match status" value="1"/>
</dbReference>
<keyword evidence="4 17" id="KW-0813">Transport</keyword>
<dbReference type="InterPro" id="IPR036257">
    <property type="entry name" value="Cyt_c_oxidase_su2_TM_sf"/>
</dbReference>
<evidence type="ECO:0000256" key="7">
    <source>
        <dbReference type="ARBA" id="ARBA00022723"/>
    </source>
</evidence>
<feature type="domain" description="Cytochrome oxidase subunit II transmembrane region profile" evidence="20">
    <location>
        <begin position="1"/>
        <end position="91"/>
    </location>
</feature>
<comment type="cofactor">
    <cofactor evidence="17">
        <name>Cu cation</name>
        <dbReference type="ChEBI" id="CHEBI:23378"/>
    </cofactor>
    <text evidence="17">Binds a copper A center.</text>
</comment>
<evidence type="ECO:0000256" key="17">
    <source>
        <dbReference type="RuleBase" id="RU000457"/>
    </source>
</evidence>
<dbReference type="InterPro" id="IPR014222">
    <property type="entry name" value="Cyt_c_oxidase_su2"/>
</dbReference>
<dbReference type="EMBL" id="MN864061">
    <property type="protein sequence ID" value="QIZ12651.1"/>
    <property type="molecule type" value="Genomic_DNA"/>
</dbReference>
<evidence type="ECO:0000256" key="14">
    <source>
        <dbReference type="ARBA" id="ARBA00023128"/>
    </source>
</evidence>
<dbReference type="CDD" id="cd13912">
    <property type="entry name" value="CcO_II_C"/>
    <property type="match status" value="1"/>
</dbReference>
<keyword evidence="8 17" id="KW-0999">Mitochondrion inner membrane</keyword>
<evidence type="ECO:0000256" key="11">
    <source>
        <dbReference type="ARBA" id="ARBA00022982"/>
    </source>
</evidence>
<evidence type="ECO:0000259" key="20">
    <source>
        <dbReference type="PROSITE" id="PS50999"/>
    </source>
</evidence>
<comment type="function">
    <text evidence="17">Component of the cytochrome c oxidase, the last enzyme in the mitochondrial electron transport chain which drives oxidative phosphorylation. The respiratory chain contains 3 multisubunit complexes succinate dehydrogenase (complex II, CII), ubiquinol-cytochrome c oxidoreductase (cytochrome b-c1 complex, complex III, CIII) and cytochrome c oxidase (complex IV, CIV), that cooperate to transfer electrons derived from NADH and succinate to molecular oxygen, creating an electrochemical gradient over the inner membrane that drives transmembrane transport and the ATP synthase. Cytochrome c oxidase is the component of the respiratory chain that catalyzes the reduction of oxygen to water. Electrons originating from reduced cytochrome c in the intermembrane space (IMS) are transferred via the dinuclear copper A center (CU(A)) of subunit 2 and heme A of subunit 1 to the active site in subunit 1, a binuclear center (BNC) formed by heme A3 and copper B (CU(B)). The BNC reduces molecular oxygen to 2 water molecules using 4 electrons from cytochrome c in the IMS and 4 protons from the mitochondrial matrix.</text>
</comment>
<dbReference type="Gene3D" id="2.60.40.420">
    <property type="entry name" value="Cupredoxins - blue copper proteins"/>
    <property type="match status" value="1"/>
</dbReference>
<dbReference type="InterPro" id="IPR034210">
    <property type="entry name" value="CcO_II_C"/>
</dbReference>
<dbReference type="InterPro" id="IPR011759">
    <property type="entry name" value="Cyt_c_oxidase_su2_TM_dom"/>
</dbReference>
<evidence type="ECO:0000256" key="16">
    <source>
        <dbReference type="ARBA" id="ARBA00049512"/>
    </source>
</evidence>
<dbReference type="PROSITE" id="PS50857">
    <property type="entry name" value="COX2_CUA"/>
    <property type="match status" value="1"/>
</dbReference>
<accession>A0A6H1PHP8</accession>
<geneLocation type="mitochondrion" evidence="21"/>
<comment type="similarity">
    <text evidence="2 17">Belongs to the cytochrome c oxidase subunit 2 family.</text>
</comment>
<comment type="subcellular location">
    <subcellularLocation>
        <location evidence="1 17">Mitochondrion inner membrane</location>
        <topology evidence="1 17">Multi-pass membrane protein</topology>
    </subcellularLocation>
</comment>
<dbReference type="InterPro" id="IPR008972">
    <property type="entry name" value="Cupredoxin"/>
</dbReference>
<dbReference type="PROSITE" id="PS00078">
    <property type="entry name" value="COX2"/>
    <property type="match status" value="1"/>
</dbReference>
<evidence type="ECO:0000256" key="6">
    <source>
        <dbReference type="ARBA" id="ARBA00022692"/>
    </source>
</evidence>
<dbReference type="GO" id="GO:0005507">
    <property type="term" value="F:copper ion binding"/>
    <property type="evidence" value="ECO:0007669"/>
    <property type="project" value="InterPro"/>
</dbReference>
<feature type="transmembrane region" description="Helical" evidence="18">
    <location>
        <begin position="63"/>
        <end position="87"/>
    </location>
</feature>
<dbReference type="GO" id="GO:0042773">
    <property type="term" value="P:ATP synthesis coupled electron transport"/>
    <property type="evidence" value="ECO:0007669"/>
    <property type="project" value="TreeGrafter"/>
</dbReference>
<feature type="transmembrane region" description="Helical" evidence="18">
    <location>
        <begin position="27"/>
        <end position="51"/>
    </location>
</feature>
<dbReference type="AlphaFoldDB" id="A0A6H1PHP8"/>
<feature type="domain" description="Cytochrome oxidase subunit II copper A binding" evidence="19">
    <location>
        <begin position="92"/>
        <end position="225"/>
    </location>
</feature>
<dbReference type="PROSITE" id="PS50999">
    <property type="entry name" value="COX2_TM"/>
    <property type="match status" value="1"/>
</dbReference>
<dbReference type="GO" id="GO:0005743">
    <property type="term" value="C:mitochondrial inner membrane"/>
    <property type="evidence" value="ECO:0007669"/>
    <property type="project" value="UniProtKB-SubCell"/>
</dbReference>
<gene>
    <name evidence="21" type="primary">COX2</name>
</gene>
<keyword evidence="13 17" id="KW-0186">Copper</keyword>
<evidence type="ECO:0000256" key="3">
    <source>
        <dbReference type="ARBA" id="ARBA00015946"/>
    </source>
</evidence>
<evidence type="ECO:0000259" key="19">
    <source>
        <dbReference type="PROSITE" id="PS50857"/>
    </source>
</evidence>
<dbReference type="PRINTS" id="PR01166">
    <property type="entry name" value="CYCOXIDASEII"/>
</dbReference>
<evidence type="ECO:0000256" key="15">
    <source>
        <dbReference type="ARBA" id="ARBA00023136"/>
    </source>
</evidence>
<keyword evidence="15 17" id="KW-0472">Membrane</keyword>
<dbReference type="InterPro" id="IPR002429">
    <property type="entry name" value="CcO_II-like_C"/>
</dbReference>
<dbReference type="InterPro" id="IPR001505">
    <property type="entry name" value="Copper_CuA"/>
</dbReference>
<evidence type="ECO:0000256" key="10">
    <source>
        <dbReference type="ARBA" id="ARBA00022967"/>
    </source>
</evidence>
<evidence type="ECO:0000256" key="1">
    <source>
        <dbReference type="ARBA" id="ARBA00004448"/>
    </source>
</evidence>
<keyword evidence="6 17" id="KW-0812">Transmembrane</keyword>
<sequence>MAFWGQLGFQDAASPLMEQLIFFHDHAMLILIMIISLVSYAAFSLLFNKLISRFTLEGQHIETIWTILPAIILIFLALPSLRLLYLLDEVNEPSLTIKAIGHQWYWSYEYSDFLNVEFDSYMVPTSELNFGDYRLLEVDHRSVLPMNTNIRILVTAADVLHSWTIPSLGVKADAVPGRINQLSFFVNYPGIFYGQCSEICGSNHSFMPIVLEVVDNNTFVSWVSLLSNLD</sequence>
<evidence type="ECO:0000256" key="2">
    <source>
        <dbReference type="ARBA" id="ARBA00007866"/>
    </source>
</evidence>
<evidence type="ECO:0000256" key="12">
    <source>
        <dbReference type="ARBA" id="ARBA00022989"/>
    </source>
</evidence>
<dbReference type="FunFam" id="2.60.40.420:FF:000001">
    <property type="entry name" value="Cytochrome c oxidase subunit 2"/>
    <property type="match status" value="1"/>
</dbReference>
<evidence type="ECO:0000256" key="9">
    <source>
        <dbReference type="ARBA" id="ARBA00022842"/>
    </source>
</evidence>
<dbReference type="FunFam" id="1.10.287.90:FF:000001">
    <property type="entry name" value="Cytochrome c oxidase subunit 2"/>
    <property type="match status" value="1"/>
</dbReference>
<keyword evidence="10" id="KW-1278">Translocase</keyword>
<evidence type="ECO:0000256" key="5">
    <source>
        <dbReference type="ARBA" id="ARBA00022660"/>
    </source>
</evidence>
<reference evidence="21" key="1">
    <citation type="journal article" date="2020" name="BMC Evol. Biol.">
        <title>A mitogenomic phylogeny of chitons (Mollusca: Polyplacophora).</title>
        <authorList>
            <person name="Irisarri I."/>
            <person name="Uribe J.E."/>
            <person name="Eernisse D.J."/>
            <person name="Zardoya R."/>
        </authorList>
    </citation>
    <scope>NUCLEOTIDE SEQUENCE</scope>
</reference>
<evidence type="ECO:0000256" key="13">
    <source>
        <dbReference type="ARBA" id="ARBA00023008"/>
    </source>
</evidence>
<name>A0A6H1PHP8_9MOLL</name>
<dbReference type="SUPFAM" id="SSF49503">
    <property type="entry name" value="Cupredoxins"/>
    <property type="match status" value="1"/>
</dbReference>
<keyword evidence="7 17" id="KW-0479">Metal-binding</keyword>
<keyword evidence="5 17" id="KW-0679">Respiratory chain</keyword>
<proteinExistence type="inferred from homology"/>
<dbReference type="PANTHER" id="PTHR22888:SF9">
    <property type="entry name" value="CYTOCHROME C OXIDASE SUBUNIT 2"/>
    <property type="match status" value="1"/>
</dbReference>
<comment type="catalytic activity">
    <reaction evidence="16">
        <text>4 Fe(II)-[cytochrome c] + O2 + 8 H(+)(in) = 4 Fe(III)-[cytochrome c] + 2 H2O + 4 H(+)(out)</text>
        <dbReference type="Rhea" id="RHEA:11436"/>
        <dbReference type="Rhea" id="RHEA-COMP:10350"/>
        <dbReference type="Rhea" id="RHEA-COMP:14399"/>
        <dbReference type="ChEBI" id="CHEBI:15377"/>
        <dbReference type="ChEBI" id="CHEBI:15378"/>
        <dbReference type="ChEBI" id="CHEBI:15379"/>
        <dbReference type="ChEBI" id="CHEBI:29033"/>
        <dbReference type="ChEBI" id="CHEBI:29034"/>
        <dbReference type="EC" id="7.1.1.9"/>
    </reaction>
    <physiologicalReaction direction="left-to-right" evidence="16">
        <dbReference type="Rhea" id="RHEA:11437"/>
    </physiologicalReaction>
</comment>
<keyword evidence="9" id="KW-0460">Magnesium</keyword>
<organism evidence="21">
    <name type="scientific">Callochiton steinenii</name>
    <dbReference type="NCBI Taxonomy" id="2719128"/>
    <lineage>
        <taxon>Eukaryota</taxon>
        <taxon>Metazoa</taxon>
        <taxon>Spiralia</taxon>
        <taxon>Lophotrochozoa</taxon>
        <taxon>Mollusca</taxon>
        <taxon>Polyplacophora</taxon>
        <taxon>Neoloricata</taxon>
        <taxon>Chitonida</taxon>
        <taxon>Chitonina</taxon>
        <taxon>Callochitonidae</taxon>
        <taxon>Callochiton</taxon>
    </lineage>
</organism>
<dbReference type="SUPFAM" id="SSF81464">
    <property type="entry name" value="Cytochrome c oxidase subunit II-like, transmembrane region"/>
    <property type="match status" value="1"/>
</dbReference>